<keyword evidence="3" id="KW-0812">Transmembrane</keyword>
<feature type="domain" description="Polysaccharide biosynthesis protein CapD-like" evidence="4">
    <location>
        <begin position="298"/>
        <end position="518"/>
    </location>
</feature>
<evidence type="ECO:0000256" key="1">
    <source>
        <dbReference type="ARBA" id="ARBA00007430"/>
    </source>
</evidence>
<dbReference type="PANTHER" id="PTHR43318">
    <property type="entry name" value="UDP-N-ACETYLGLUCOSAMINE 4,6-DEHYDRATASE"/>
    <property type="match status" value="1"/>
</dbReference>
<comment type="similarity">
    <text evidence="1">Belongs to the polysaccharide synthase family.</text>
</comment>
<protein>
    <submittedName>
        <fullName evidence="5">Polysaccharide biosynthesis protein</fullName>
    </submittedName>
</protein>
<feature type="transmembrane region" description="Helical" evidence="3">
    <location>
        <begin position="504"/>
        <end position="523"/>
    </location>
</feature>
<dbReference type="RefSeq" id="WP_164695678.1">
    <property type="nucleotide sequence ID" value="NZ_JAAIKB010000006.1"/>
</dbReference>
<dbReference type="Pfam" id="PF02719">
    <property type="entry name" value="Polysacc_synt_2"/>
    <property type="match status" value="2"/>
</dbReference>
<dbReference type="PANTHER" id="PTHR43318:SF1">
    <property type="entry name" value="POLYSACCHARIDE BIOSYNTHESIS PROTEIN EPSC-RELATED"/>
    <property type="match status" value="1"/>
</dbReference>
<evidence type="ECO:0000313" key="6">
    <source>
        <dbReference type="Proteomes" id="UP000475385"/>
    </source>
</evidence>
<evidence type="ECO:0000313" key="5">
    <source>
        <dbReference type="EMBL" id="NGM21785.1"/>
    </source>
</evidence>
<keyword evidence="6" id="KW-1185">Reference proteome</keyword>
<feature type="transmembrane region" description="Helical" evidence="3">
    <location>
        <begin position="75"/>
        <end position="96"/>
    </location>
</feature>
<dbReference type="AlphaFoldDB" id="A0A6M1LN46"/>
<evidence type="ECO:0000256" key="2">
    <source>
        <dbReference type="SAM" id="MobiDB-lite"/>
    </source>
</evidence>
<feature type="transmembrane region" description="Helical" evidence="3">
    <location>
        <begin position="40"/>
        <end position="63"/>
    </location>
</feature>
<dbReference type="Proteomes" id="UP000475385">
    <property type="component" value="Unassembled WGS sequence"/>
</dbReference>
<feature type="transmembrane region" description="Helical" evidence="3">
    <location>
        <begin position="108"/>
        <end position="125"/>
    </location>
</feature>
<keyword evidence="3" id="KW-1133">Transmembrane helix</keyword>
<dbReference type="SUPFAM" id="SSF51735">
    <property type="entry name" value="NAD(P)-binding Rossmann-fold domains"/>
    <property type="match status" value="1"/>
</dbReference>
<proteinExistence type="inferred from homology"/>
<dbReference type="EMBL" id="JAAIKB010000006">
    <property type="protein sequence ID" value="NGM21785.1"/>
    <property type="molecule type" value="Genomic_DNA"/>
</dbReference>
<dbReference type="CDD" id="cd05237">
    <property type="entry name" value="UDP_invert_4-6DH_SDR_e"/>
    <property type="match status" value="1"/>
</dbReference>
<accession>A0A6M1LN46</accession>
<comment type="caution">
    <text evidence="5">The sequence shown here is derived from an EMBL/GenBank/DDBJ whole genome shotgun (WGS) entry which is preliminary data.</text>
</comment>
<keyword evidence="3" id="KW-0472">Membrane</keyword>
<evidence type="ECO:0000259" key="4">
    <source>
        <dbReference type="Pfam" id="PF02719"/>
    </source>
</evidence>
<organism evidence="5 6">
    <name type="scientific">Falsiroseomonas algicola</name>
    <dbReference type="NCBI Taxonomy" id="2716930"/>
    <lineage>
        <taxon>Bacteria</taxon>
        <taxon>Pseudomonadati</taxon>
        <taxon>Pseudomonadota</taxon>
        <taxon>Alphaproteobacteria</taxon>
        <taxon>Acetobacterales</taxon>
        <taxon>Roseomonadaceae</taxon>
        <taxon>Falsiroseomonas</taxon>
    </lineage>
</organism>
<dbReference type="InterPro" id="IPR036291">
    <property type="entry name" value="NAD(P)-bd_dom_sf"/>
</dbReference>
<feature type="domain" description="Polysaccharide biosynthesis protein CapD-like" evidence="4">
    <location>
        <begin position="536"/>
        <end position="604"/>
    </location>
</feature>
<dbReference type="InterPro" id="IPR051203">
    <property type="entry name" value="Polysaccharide_Synthase-Rel"/>
</dbReference>
<name>A0A6M1LN46_9PROT</name>
<evidence type="ECO:0000256" key="3">
    <source>
        <dbReference type="SAM" id="Phobius"/>
    </source>
</evidence>
<feature type="region of interest" description="Disordered" evidence="2">
    <location>
        <begin position="241"/>
        <end position="263"/>
    </location>
</feature>
<dbReference type="Gene3D" id="3.40.50.720">
    <property type="entry name" value="NAD(P)-binding Rossmann-like Domain"/>
    <property type="match status" value="2"/>
</dbReference>
<reference evidence="5 6" key="1">
    <citation type="submission" date="2020-03" db="EMBL/GenBank/DDBJ databases">
        <title>Roseomonas stagni sp. nov., isolated from pond water in Japan.</title>
        <authorList>
            <person name="Furuhata K."/>
            <person name="Miyamoto H."/>
            <person name="Goto K."/>
        </authorList>
    </citation>
    <scope>NUCLEOTIDE SEQUENCE [LARGE SCALE GENOMIC DNA]</scope>
    <source>
        <strain evidence="5 6">PeD5</strain>
    </source>
</reference>
<gene>
    <name evidence="5" type="ORF">G3576_17310</name>
</gene>
<sequence length="654" mass="69432">MAASARDRILLNLALDSLVAALALPAAVWLAAPGAWPPPLWWASAIPGAIAALMAVGVPLRLPQQYWRFASLPEALSIIGTAAGAALITAIGLHWAGAWAPPNPGFPAIHALVLAALLAAPRIAARLRHAGRAGPISDTPAAPVLLVGAGDGADLFIRAIGQERSPAYRVTGILSLRSRQLGRRIHGLPILGTAEDAASILDQLREEGRLPAQIILATPQLQGLELQRLLDAADRHGLPVKRAPLPTALGPASRRPGERAEAEPRVTLRAVEIEDLLDRPQVPLDREGMARLVQGRRVLVTGAGGTIGGELARQVAALGPASLTLLDHGEYVLYEIDLELRERHPGVPRRAVLADVRDSARMARLMAEIRPELVFHAAALKHVPMVENDPLEGLLTNALGTRIVADAAREAGCSLMVFISTDKAVNPTSVMGASKRLAEMYCQALDRGARQSGTGMRLVTVRFGNVLGSTGSVVPLFRRQLERGGPLTVTHPDMRRYFMTVREAVGLVLQASVVGATGISWFAGSAGGQDQPPELREGGIFVLDMGDPVKIVDLARRMIRLAGLRPDDDVEIRFTGLRPGEKLFEELFHGQEPPSPTNFPGLLVATPRTTDAAEMGRAIDAVAALAAAGDRKAALARLGALVPEFEHETNGKAP</sequence>
<dbReference type="InterPro" id="IPR003869">
    <property type="entry name" value="Polysac_CapD-like"/>
</dbReference>
<feature type="transmembrane region" description="Helical" evidence="3">
    <location>
        <begin position="9"/>
        <end position="28"/>
    </location>
</feature>